<comment type="subcellular location">
    <subcellularLocation>
        <location evidence="1 7">Cell outer membrane</location>
        <topology evidence="1 7">Multi-pass membrane protein</topology>
    </subcellularLocation>
</comment>
<dbReference type="EMBL" id="BMLV01000002">
    <property type="protein sequence ID" value="GGP02672.1"/>
    <property type="molecule type" value="Genomic_DNA"/>
</dbReference>
<evidence type="ECO:0000256" key="3">
    <source>
        <dbReference type="ARBA" id="ARBA00022452"/>
    </source>
</evidence>
<protein>
    <submittedName>
        <fullName evidence="9">SusC/RagA family TonB-linked outer membrane protein</fullName>
    </submittedName>
</protein>
<comment type="similarity">
    <text evidence="7">Belongs to the TonB-dependent receptor family.</text>
</comment>
<evidence type="ECO:0000313" key="9">
    <source>
        <dbReference type="EMBL" id="GGP02672.1"/>
    </source>
</evidence>
<dbReference type="InterPro" id="IPR036942">
    <property type="entry name" value="Beta-barrel_TonB_sf"/>
</dbReference>
<organism evidence="9 10">
    <name type="scientific">Cloacibacterium rupense</name>
    <dbReference type="NCBI Taxonomy" id="517423"/>
    <lineage>
        <taxon>Bacteria</taxon>
        <taxon>Pseudomonadati</taxon>
        <taxon>Bacteroidota</taxon>
        <taxon>Flavobacteriia</taxon>
        <taxon>Flavobacteriales</taxon>
        <taxon>Weeksellaceae</taxon>
    </lineage>
</organism>
<reference evidence="10" key="1">
    <citation type="journal article" date="2019" name="Int. J. Syst. Evol. Microbiol.">
        <title>The Global Catalogue of Microorganisms (GCM) 10K type strain sequencing project: providing services to taxonomists for standard genome sequencing and annotation.</title>
        <authorList>
            <consortium name="The Broad Institute Genomics Platform"/>
            <consortium name="The Broad Institute Genome Sequencing Center for Infectious Disease"/>
            <person name="Wu L."/>
            <person name="Ma J."/>
        </authorList>
    </citation>
    <scope>NUCLEOTIDE SEQUENCE [LARGE SCALE GENOMIC DNA]</scope>
    <source>
        <strain evidence="10">CGMCC 1.7656</strain>
    </source>
</reference>
<keyword evidence="5 7" id="KW-0472">Membrane</keyword>
<feature type="domain" description="TonB-dependent receptor plug" evidence="8">
    <location>
        <begin position="50"/>
        <end position="155"/>
    </location>
</feature>
<dbReference type="NCBIfam" id="TIGR04056">
    <property type="entry name" value="OMP_RagA_SusC"/>
    <property type="match status" value="1"/>
</dbReference>
<keyword evidence="3 7" id="KW-1134">Transmembrane beta strand</keyword>
<dbReference type="Gene3D" id="2.170.130.10">
    <property type="entry name" value="TonB-dependent receptor, plug domain"/>
    <property type="match status" value="1"/>
</dbReference>
<dbReference type="InterPro" id="IPR012910">
    <property type="entry name" value="Plug_dom"/>
</dbReference>
<evidence type="ECO:0000256" key="2">
    <source>
        <dbReference type="ARBA" id="ARBA00022448"/>
    </source>
</evidence>
<dbReference type="Gene3D" id="2.40.170.20">
    <property type="entry name" value="TonB-dependent receptor, beta-barrel domain"/>
    <property type="match status" value="1"/>
</dbReference>
<proteinExistence type="inferred from homology"/>
<gene>
    <name evidence="9" type="ORF">GCM10010992_08010</name>
</gene>
<dbReference type="SUPFAM" id="SSF56935">
    <property type="entry name" value="Porins"/>
    <property type="match status" value="1"/>
</dbReference>
<keyword evidence="6 7" id="KW-0998">Cell outer membrane</keyword>
<keyword evidence="2 7" id="KW-0813">Transport</keyword>
<dbReference type="RefSeq" id="WP_188616809.1">
    <property type="nucleotide sequence ID" value="NZ_BMLV01000002.1"/>
</dbReference>
<keyword evidence="10" id="KW-1185">Reference proteome</keyword>
<dbReference type="NCBIfam" id="TIGR04057">
    <property type="entry name" value="SusC_RagA_signa"/>
    <property type="match status" value="1"/>
</dbReference>
<evidence type="ECO:0000256" key="4">
    <source>
        <dbReference type="ARBA" id="ARBA00022692"/>
    </source>
</evidence>
<keyword evidence="4 7" id="KW-0812">Transmembrane</keyword>
<dbReference type="InterPro" id="IPR023996">
    <property type="entry name" value="TonB-dep_OMP_SusC/RagA"/>
</dbReference>
<sequence length="948" mass="106640">MKNTLKATSMIAVIYLFTGYQELSAQAKNDSIKEKQIEEVVMIGYGTAKKVDLTSSVATIKSTEIVKTPAGQAAQSLQGKVAGVQISSFGSPGEAPKINIRGIKSLYGDNQPLFVVDGIFVDNIDFLNSNDIQDFTVLKDASASAIYGVKAANGVVVITTKGGSYNRKAKVSYDTYFGVQSAYNVTKMANAEQFTNFALESGSASEIASIEKAIQRFGRSRVNPNIPDVNTDWYKETLRLAAIQNHSLSVEGGSEKIAYALGGDFFKQDGILKMKNSFERFNVRGKIDVKAKDWLTVGSSMIFSRSQKYDDEVSAWRQIYYAVPILPVYDNSYTGAYPHPYADAMAIGYRDHQNPFATMDNSDRLGIRTRMVMNVYADVSLIPKELTFKSMLSYNNRQDNERLMSLPYFSNSDYGFQRTLDQSSITRGNYTNENYIWDNTLTYNKKFGDHDLTLMAGASYRDDYYSMNSVQGFFYDGSPFSRDREQTWYIRNTAVDGRISDDFGTRYYGTSYFGRLSYKFKNRYIAYATFRNEGSNKYAEKYVNLPAFGVSWVASEESFLKDASWLNLLKFRAGWGRLANDAIPINRPSTALAANTVFDDNLVSGSRFSTYKDDLGWEFTEETNLGLSGEFFNRRLTLEADYFIKDTKNLAITVLPLVGTESSLANVGSVRNKGYEISVGWKSKLNEDWGYFINGNFSQIDNEVTSLNGQPFLDRGMAEFRQRLVVGQPMDVFYGWDIVGVYQTQAEVNADAMAQYANAQSAGTVKPGYFKYRDVNGDGILDANDRVYLGSPVPTYYYGGSLGMNYKNWDLSVAFYGQGGNLVLNRNRAEVFRTTGRNVDAELAINRWHGEGTSNEFTSSEGYRNGWNQRNSRFFLEKGDFFRVQNVQLGYTLKSSSLPEMRFTITADRPYLWSRSNVLMNPEVGSDGVDYEVYPTPSVFTFGYSIKF</sequence>
<dbReference type="InterPro" id="IPR039426">
    <property type="entry name" value="TonB-dep_rcpt-like"/>
</dbReference>
<evidence type="ECO:0000313" key="10">
    <source>
        <dbReference type="Proteomes" id="UP000620064"/>
    </source>
</evidence>
<dbReference type="Pfam" id="PF07715">
    <property type="entry name" value="Plug"/>
    <property type="match status" value="1"/>
</dbReference>
<dbReference type="Proteomes" id="UP000620064">
    <property type="component" value="Unassembled WGS sequence"/>
</dbReference>
<dbReference type="InterPro" id="IPR037066">
    <property type="entry name" value="Plug_dom_sf"/>
</dbReference>
<accession>A0ABQ2NH32</accession>
<comment type="caution">
    <text evidence="9">The sequence shown here is derived from an EMBL/GenBank/DDBJ whole genome shotgun (WGS) entry which is preliminary data.</text>
</comment>
<name>A0ABQ2NH32_9FLAO</name>
<evidence type="ECO:0000259" key="8">
    <source>
        <dbReference type="Pfam" id="PF07715"/>
    </source>
</evidence>
<evidence type="ECO:0000256" key="5">
    <source>
        <dbReference type="ARBA" id="ARBA00023136"/>
    </source>
</evidence>
<evidence type="ECO:0000256" key="6">
    <source>
        <dbReference type="ARBA" id="ARBA00023237"/>
    </source>
</evidence>
<evidence type="ECO:0000256" key="7">
    <source>
        <dbReference type="PROSITE-ProRule" id="PRU01360"/>
    </source>
</evidence>
<evidence type="ECO:0000256" key="1">
    <source>
        <dbReference type="ARBA" id="ARBA00004571"/>
    </source>
</evidence>
<dbReference type="InterPro" id="IPR023997">
    <property type="entry name" value="TonB-dep_OMP_SusC/RagA_CS"/>
</dbReference>
<dbReference type="PROSITE" id="PS52016">
    <property type="entry name" value="TONB_DEPENDENT_REC_3"/>
    <property type="match status" value="1"/>
</dbReference>